<dbReference type="AlphaFoldDB" id="A0A285CRH5"/>
<protein>
    <recommendedName>
        <fullName evidence="2">Phytase-like domain-containing protein</fullName>
    </recommendedName>
</protein>
<keyword evidence="4" id="KW-1185">Reference proteome</keyword>
<evidence type="ECO:0000313" key="3">
    <source>
        <dbReference type="EMBL" id="SNX69656.1"/>
    </source>
</evidence>
<gene>
    <name evidence="3" type="ORF">SAMN05878503_104149</name>
</gene>
<evidence type="ECO:0000313" key="4">
    <source>
        <dbReference type="Proteomes" id="UP000219467"/>
    </source>
</evidence>
<sequence>MPNRPFLALIAGLWLGIGAAGSAGAPPGDRFETFHWQSADPLLGGLSAIEMSGDGGRVTVLSDRGAWTMGMVARDAAGRITGIKALPMHMLRGRGPSPLARLRGDSEGMALAPDGAVLVSFEGAARVLRYARLDGPAENLPSHPDFALMQANSSLEALAIDAKGAIYTLPERSGGQSRPFPVYRFRNGQWDQPFSIPRRGEFLAVGADFGPDGRLYLLERQFRGLLGFASRVRRFTIADDTITAEETLIETRAGRFDNLEGISVWRDGAGRTVLTMVSDDNFLFVQRTEIVEIRLSD</sequence>
<name>A0A285CRH5_9RHOB</name>
<evidence type="ECO:0000259" key="2">
    <source>
        <dbReference type="Pfam" id="PF13449"/>
    </source>
</evidence>
<keyword evidence="1" id="KW-0732">Signal</keyword>
<dbReference type="Proteomes" id="UP000219467">
    <property type="component" value="Unassembled WGS sequence"/>
</dbReference>
<reference evidence="4" key="1">
    <citation type="submission" date="2017-08" db="EMBL/GenBank/DDBJ databases">
        <authorList>
            <person name="Varghese N."/>
            <person name="Submissions S."/>
        </authorList>
    </citation>
    <scope>NUCLEOTIDE SEQUENCE [LARGE SCALE GENOMIC DNA]</scope>
    <source>
        <strain evidence="4">JA234</strain>
    </source>
</reference>
<accession>A0A285CRH5</accession>
<dbReference type="InterPro" id="IPR014567">
    <property type="entry name" value="UCP031900"/>
</dbReference>
<dbReference type="SUPFAM" id="SSF63829">
    <property type="entry name" value="Calcium-dependent phosphotriesterase"/>
    <property type="match status" value="1"/>
</dbReference>
<dbReference type="EMBL" id="OAOQ01000004">
    <property type="protein sequence ID" value="SNX69656.1"/>
    <property type="molecule type" value="Genomic_DNA"/>
</dbReference>
<proteinExistence type="predicted"/>
<dbReference type="OrthoDB" id="9798693at2"/>
<evidence type="ECO:0000256" key="1">
    <source>
        <dbReference type="SAM" id="SignalP"/>
    </source>
</evidence>
<organism evidence="3 4">
    <name type="scientific">Cereibacter ovatus</name>
    <dbReference type="NCBI Taxonomy" id="439529"/>
    <lineage>
        <taxon>Bacteria</taxon>
        <taxon>Pseudomonadati</taxon>
        <taxon>Pseudomonadota</taxon>
        <taxon>Alphaproteobacteria</taxon>
        <taxon>Rhodobacterales</taxon>
        <taxon>Paracoccaceae</taxon>
        <taxon>Cereibacter</taxon>
    </lineage>
</organism>
<dbReference type="Pfam" id="PF13449">
    <property type="entry name" value="Phytase-like"/>
    <property type="match status" value="1"/>
</dbReference>
<feature type="signal peptide" evidence="1">
    <location>
        <begin position="1"/>
        <end position="25"/>
    </location>
</feature>
<feature type="chain" id="PRO_5013238874" description="Phytase-like domain-containing protein" evidence="1">
    <location>
        <begin position="26"/>
        <end position="297"/>
    </location>
</feature>
<dbReference type="InterPro" id="IPR027372">
    <property type="entry name" value="Phytase-like_dom"/>
</dbReference>
<dbReference type="PIRSF" id="PIRSF031900">
    <property type="entry name" value="UCP031900"/>
    <property type="match status" value="1"/>
</dbReference>
<feature type="domain" description="Phytase-like" evidence="2">
    <location>
        <begin position="43"/>
        <end position="282"/>
    </location>
</feature>
<dbReference type="RefSeq" id="WP_097029964.1">
    <property type="nucleotide sequence ID" value="NZ_OAOQ01000004.1"/>
</dbReference>